<protein>
    <submittedName>
        <fullName evidence="1">Uncharacterized protein</fullName>
    </submittedName>
</protein>
<dbReference type="EMBL" id="LR134350">
    <property type="protein sequence ID" value="VEG30133.1"/>
    <property type="molecule type" value="Genomic_DNA"/>
</dbReference>
<accession>A0A3S4V6I5</accession>
<dbReference type="AlphaFoldDB" id="A0A3S4V6I5"/>
<dbReference type="KEGG" id="ahw:NCTC11636_02612"/>
<evidence type="ECO:0000313" key="2">
    <source>
        <dbReference type="Proteomes" id="UP000266895"/>
    </source>
</evidence>
<organism evidence="1 2">
    <name type="scientific">Actinomyces howellii</name>
    <dbReference type="NCBI Taxonomy" id="52771"/>
    <lineage>
        <taxon>Bacteria</taxon>
        <taxon>Bacillati</taxon>
        <taxon>Actinomycetota</taxon>
        <taxon>Actinomycetes</taxon>
        <taxon>Actinomycetales</taxon>
        <taxon>Actinomycetaceae</taxon>
        <taxon>Actinomyces</taxon>
    </lineage>
</organism>
<dbReference type="RefSeq" id="WP_126383750.1">
    <property type="nucleotide sequence ID" value="NZ_LR134350.1"/>
</dbReference>
<proteinExistence type="predicted"/>
<keyword evidence="2" id="KW-1185">Reference proteome</keyword>
<sequence>MFRLPALGASLTLAPQLRTRRDVEDKAYLVTVSVPGLEPQELRSVPGIEGYTWSLSVVAFYRYVPELPRGAVHTMPALRLPEGVDELEARIRPWLAQYPVEEVFEPLRLAGTVRMGQPGVSTSLLVQEVEEVVLP</sequence>
<name>A0A3S4V6I5_9ACTO</name>
<gene>
    <name evidence="1" type="ORF">NCTC11636_02612</name>
</gene>
<dbReference type="Proteomes" id="UP000266895">
    <property type="component" value="Chromosome"/>
</dbReference>
<evidence type="ECO:0000313" key="1">
    <source>
        <dbReference type="EMBL" id="VEG30133.1"/>
    </source>
</evidence>
<reference evidence="1 2" key="1">
    <citation type="submission" date="2018-12" db="EMBL/GenBank/DDBJ databases">
        <authorList>
            <consortium name="Pathogen Informatics"/>
        </authorList>
    </citation>
    <scope>NUCLEOTIDE SEQUENCE [LARGE SCALE GENOMIC DNA]</scope>
    <source>
        <strain evidence="1 2">NCTC11636</strain>
    </source>
</reference>